<protein>
    <submittedName>
        <fullName evidence="1">Uncharacterized protein</fullName>
    </submittedName>
</protein>
<name>A0A1G7RKC7_RHOCA</name>
<proteinExistence type="predicted"/>
<evidence type="ECO:0000313" key="1">
    <source>
        <dbReference type="EMBL" id="SDG10679.1"/>
    </source>
</evidence>
<gene>
    <name evidence="1" type="ORF">SAMN04244550_03428</name>
</gene>
<dbReference type="EMBL" id="FNAY01000030">
    <property type="protein sequence ID" value="SDG10679.1"/>
    <property type="molecule type" value="Genomic_DNA"/>
</dbReference>
<dbReference type="OrthoDB" id="7456251at2"/>
<dbReference type="Proteomes" id="UP000183812">
    <property type="component" value="Unassembled WGS sequence"/>
</dbReference>
<sequence length="312" mass="33635">MKILTPIAVTDATLISCSIPETDFPRWNAQTTYPRGAFVISPATHTVYRALQGDNTGHDPDLEQAALADPLIDDPDPVFWQVIGATNRWRLFDGKPSVLATAAEIIRVTLAPGVAVGGVAGFGISAAEIRVTMTDAGAVVYRRAIAMQDETVVSDGLGYYVEPITELSEFVLTDLPPYAAAQITLEAIRRGGQVSVGQIVLGPVWSPGRPVIGGTGFQGVDFSYVKQDDYGDLTTVRRAATRLSTFETCLPNAQLLGFDTRMRSLRGGTAAVWIGSDDPRKAAINYGFYRSYRAAYQTDAWSLISIEVQGIV</sequence>
<dbReference type="AlphaFoldDB" id="A0A1G7RKC7"/>
<accession>A0A1G7RKC7</accession>
<organism evidence="1 2">
    <name type="scientific">Rhodobacter capsulatus</name>
    <name type="common">Rhodopseudomonas capsulata</name>
    <dbReference type="NCBI Taxonomy" id="1061"/>
    <lineage>
        <taxon>Bacteria</taxon>
        <taxon>Pseudomonadati</taxon>
        <taxon>Pseudomonadota</taxon>
        <taxon>Alphaproteobacteria</taxon>
        <taxon>Rhodobacterales</taxon>
        <taxon>Rhodobacter group</taxon>
        <taxon>Rhodobacter</taxon>
    </lineage>
</organism>
<dbReference type="RefSeq" id="WP_074556030.1">
    <property type="nucleotide sequence ID" value="NZ_CP119563.1"/>
</dbReference>
<reference evidence="1 2" key="1">
    <citation type="submission" date="2016-10" db="EMBL/GenBank/DDBJ databases">
        <authorList>
            <person name="de Groot N.N."/>
        </authorList>
    </citation>
    <scope>NUCLEOTIDE SEQUENCE [LARGE SCALE GENOMIC DNA]</scope>
    <source>
        <strain evidence="2">DSM 938 / 37b4</strain>
    </source>
</reference>
<evidence type="ECO:0000313" key="2">
    <source>
        <dbReference type="Proteomes" id="UP000183812"/>
    </source>
</evidence>